<dbReference type="Proteomes" id="UP000539710">
    <property type="component" value="Unassembled WGS sequence"/>
</dbReference>
<accession>A0A7D7LMP6</accession>
<reference evidence="2" key="4">
    <citation type="submission" date="2020-07" db="EMBL/GenBank/DDBJ databases">
        <authorList>
            <person name="Yang C."/>
        </authorList>
    </citation>
    <scope>NUCLEOTIDE SEQUENCE</scope>
    <source>
        <strain evidence="2">Cx-624</strain>
    </source>
</reference>
<dbReference type="EMBL" id="JACEUX010000001">
    <property type="protein sequence ID" value="MBA5245982.1"/>
    <property type="molecule type" value="Genomic_DNA"/>
</dbReference>
<evidence type="ECO:0000256" key="1">
    <source>
        <dbReference type="SAM" id="SignalP"/>
    </source>
</evidence>
<feature type="chain" id="PRO_5044656158" description="DUF3224 domain-containing protein" evidence="1">
    <location>
        <begin position="25"/>
        <end position="162"/>
    </location>
</feature>
<dbReference type="KEGG" id="cbau:H1R16_01015"/>
<protein>
    <recommendedName>
        <fullName evidence="6">DUF3224 domain-containing protein</fullName>
    </recommendedName>
</protein>
<organism evidence="3 4">
    <name type="scientific">Marnyiella aurantia</name>
    <dbReference type="NCBI Taxonomy" id="2758037"/>
    <lineage>
        <taxon>Bacteria</taxon>
        <taxon>Pseudomonadati</taxon>
        <taxon>Bacteroidota</taxon>
        <taxon>Flavobacteriia</taxon>
        <taxon>Flavobacteriales</taxon>
        <taxon>Weeksellaceae</taxon>
        <taxon>Marnyiella</taxon>
    </lineage>
</organism>
<keyword evidence="1" id="KW-0732">Signal</keyword>
<dbReference type="RefSeq" id="WP_181886090.1">
    <property type="nucleotide sequence ID" value="NZ_CP059472.1"/>
</dbReference>
<dbReference type="EMBL" id="CP059472">
    <property type="protein sequence ID" value="QMS98624.1"/>
    <property type="molecule type" value="Genomic_DNA"/>
</dbReference>
<reference evidence="5" key="3">
    <citation type="submission" date="2020-07" db="EMBL/GenBank/DDBJ databases">
        <title>Flavobacterium sp. xlx-214.</title>
        <authorList>
            <person name="Yang C."/>
        </authorList>
    </citation>
    <scope>NUCLEOTIDE SEQUENCE [LARGE SCALE GENOMIC DNA]</scope>
    <source>
        <strain evidence="5">CX-624</strain>
    </source>
</reference>
<keyword evidence="5" id="KW-1185">Reference proteome</keyword>
<evidence type="ECO:0000313" key="2">
    <source>
        <dbReference type="EMBL" id="MBA5245982.1"/>
    </source>
</evidence>
<reference evidence="4" key="2">
    <citation type="submission" date="2020-07" db="EMBL/GenBank/DDBJ databases">
        <title>Chryseobacterium sp.cx-624.</title>
        <authorList>
            <person name="Yang C."/>
        </authorList>
    </citation>
    <scope>NUCLEOTIDE SEQUENCE [LARGE SCALE GENOMIC DNA]</scope>
    <source>
        <strain evidence="4">cx-624</strain>
    </source>
</reference>
<evidence type="ECO:0000313" key="4">
    <source>
        <dbReference type="Proteomes" id="UP000515349"/>
    </source>
</evidence>
<sequence length="162" mass="17667">MLAQNNFKDKISLLLLFICSLSFSQSVDLSAVWINGGQYYEGKINTGTDLKLYITHSSQSTEADLVYNVAGYSTVRTNATPFNGVITITGQKKTKSEVIITGHYSLSEEGAGRHSGAFKGDLTGFIAVNDLGNPTGDHQTSFSGSWQSRDATLLFKTNWKNK</sequence>
<evidence type="ECO:0000313" key="3">
    <source>
        <dbReference type="EMBL" id="QMS98624.1"/>
    </source>
</evidence>
<dbReference type="Proteomes" id="UP000515349">
    <property type="component" value="Chromosome"/>
</dbReference>
<gene>
    <name evidence="3" type="ORF">H1R16_01015</name>
    <name evidence="2" type="ORF">H2507_02255</name>
</gene>
<evidence type="ECO:0008006" key="6">
    <source>
        <dbReference type="Google" id="ProtNLM"/>
    </source>
</evidence>
<evidence type="ECO:0000313" key="5">
    <source>
        <dbReference type="Proteomes" id="UP000539710"/>
    </source>
</evidence>
<dbReference type="AlphaFoldDB" id="A0A7D7LMP6"/>
<name>A0A7D7LMP6_9FLAO</name>
<reference evidence="3" key="1">
    <citation type="submission" date="2020-07" db="EMBL/GenBank/DDBJ databases">
        <title>Chryseobacterium sp. CX-624.</title>
        <authorList>
            <person name="Yang C."/>
        </authorList>
    </citation>
    <scope>NUCLEOTIDE SEQUENCE</scope>
    <source>
        <strain evidence="3">CX-624</strain>
    </source>
</reference>
<proteinExistence type="predicted"/>
<feature type="signal peptide" evidence="1">
    <location>
        <begin position="1"/>
        <end position="24"/>
    </location>
</feature>